<comment type="caution">
    <text evidence="2">The sequence shown here is derived from an EMBL/GenBank/DDBJ whole genome shotgun (WGS) entry which is preliminary data.</text>
</comment>
<dbReference type="InterPro" id="IPR010385">
    <property type="entry name" value="DUF982"/>
</dbReference>
<sequence length="135" mass="14654">MPLKGQNRSTMPVPHSSRPAFNSKCMSPRNGEGKAEPAIIEPIALPTIDLLSYAMNVRLWSVPVKLETRVGQVRLIASAEEASDFLLNHWPTEGGEKHLLARRACVEALAGSIPASLARKAFIEACEESGMHVVP</sequence>
<evidence type="ECO:0008006" key="4">
    <source>
        <dbReference type="Google" id="ProtNLM"/>
    </source>
</evidence>
<dbReference type="AlphaFoldDB" id="A0A2S9QII4"/>
<feature type="region of interest" description="Disordered" evidence="1">
    <location>
        <begin position="1"/>
        <end position="34"/>
    </location>
</feature>
<feature type="compositionally biased region" description="Polar residues" evidence="1">
    <location>
        <begin position="1"/>
        <end position="10"/>
    </location>
</feature>
<evidence type="ECO:0000256" key="1">
    <source>
        <dbReference type="SAM" id="MobiDB-lite"/>
    </source>
</evidence>
<dbReference type="Proteomes" id="UP000237682">
    <property type="component" value="Unassembled WGS sequence"/>
</dbReference>
<gene>
    <name evidence="2" type="ORF">C5L14_00825</name>
</gene>
<organism evidence="2 3">
    <name type="scientific">Labrys okinawensis</name>
    <dbReference type="NCBI Taxonomy" id="346911"/>
    <lineage>
        <taxon>Bacteria</taxon>
        <taxon>Pseudomonadati</taxon>
        <taxon>Pseudomonadota</taxon>
        <taxon>Alphaproteobacteria</taxon>
        <taxon>Hyphomicrobiales</taxon>
        <taxon>Xanthobacteraceae</taxon>
        <taxon>Labrys</taxon>
    </lineage>
</organism>
<evidence type="ECO:0000313" key="2">
    <source>
        <dbReference type="EMBL" id="PRH89169.1"/>
    </source>
</evidence>
<evidence type="ECO:0000313" key="3">
    <source>
        <dbReference type="Proteomes" id="UP000237682"/>
    </source>
</evidence>
<protein>
    <recommendedName>
        <fullName evidence="4">DUF982 domain-containing protein</fullName>
    </recommendedName>
</protein>
<accession>A0A2S9QII4</accession>
<name>A0A2S9QII4_9HYPH</name>
<dbReference type="EMBL" id="PUEJ01000001">
    <property type="protein sequence ID" value="PRH89169.1"/>
    <property type="molecule type" value="Genomic_DNA"/>
</dbReference>
<keyword evidence="3" id="KW-1185">Reference proteome</keyword>
<dbReference type="Gene3D" id="6.10.250.730">
    <property type="match status" value="1"/>
</dbReference>
<reference evidence="2 3" key="1">
    <citation type="submission" date="2018-02" db="EMBL/GenBank/DDBJ databases">
        <title>Whole genome sequencing of endophytic bacterium.</title>
        <authorList>
            <person name="Eedara R."/>
            <person name="Podile A.R."/>
        </authorList>
    </citation>
    <scope>NUCLEOTIDE SEQUENCE [LARGE SCALE GENOMIC DNA]</scope>
    <source>
        <strain evidence="2 3">RP1T</strain>
    </source>
</reference>
<dbReference type="Pfam" id="PF06169">
    <property type="entry name" value="DUF982"/>
    <property type="match status" value="1"/>
</dbReference>
<proteinExistence type="predicted"/>